<feature type="compositionally biased region" description="Polar residues" evidence="13">
    <location>
        <begin position="399"/>
        <end position="413"/>
    </location>
</feature>
<evidence type="ECO:0000256" key="13">
    <source>
        <dbReference type="SAM" id="MobiDB-lite"/>
    </source>
</evidence>
<evidence type="ECO:0000256" key="14">
    <source>
        <dbReference type="SAM" id="Phobius"/>
    </source>
</evidence>
<keyword evidence="3" id="KW-1003">Cell membrane</keyword>
<keyword evidence="6 12" id="KW-0297">G-protein coupled receptor</keyword>
<feature type="transmembrane region" description="Helical" evidence="14">
    <location>
        <begin position="286"/>
        <end position="306"/>
    </location>
</feature>
<gene>
    <name evidence="16" type="ORF">TCAL_05234</name>
</gene>
<feature type="transmembrane region" description="Helical" evidence="14">
    <location>
        <begin position="240"/>
        <end position="265"/>
    </location>
</feature>
<feature type="transmembrane region" description="Helical" evidence="14">
    <location>
        <begin position="101"/>
        <end position="122"/>
    </location>
</feature>
<feature type="domain" description="G-protein coupled receptors family 1 profile" evidence="15">
    <location>
        <begin position="80"/>
        <end position="346"/>
    </location>
</feature>
<accession>A0A553NVY5</accession>
<comment type="similarity">
    <text evidence="2 12">Belongs to the G-protein coupled receptor 1 family.</text>
</comment>
<dbReference type="CDD" id="cd15094">
    <property type="entry name" value="7tmA_AstC_insect"/>
    <property type="match status" value="1"/>
</dbReference>
<dbReference type="EMBL" id="VCGU01000010">
    <property type="protein sequence ID" value="TRY69590.1"/>
    <property type="molecule type" value="Genomic_DNA"/>
</dbReference>
<keyword evidence="9 12" id="KW-0675">Receptor</keyword>
<evidence type="ECO:0000259" key="15">
    <source>
        <dbReference type="PROSITE" id="PS50262"/>
    </source>
</evidence>
<dbReference type="GO" id="GO:0005886">
    <property type="term" value="C:plasma membrane"/>
    <property type="evidence" value="ECO:0007669"/>
    <property type="project" value="UniProtKB-SubCell"/>
</dbReference>
<dbReference type="SMART" id="SM01381">
    <property type="entry name" value="7TM_GPCR_Srsx"/>
    <property type="match status" value="1"/>
</dbReference>
<keyword evidence="7 14" id="KW-0472">Membrane</keyword>
<feature type="compositionally biased region" description="Basic and acidic residues" evidence="13">
    <location>
        <begin position="414"/>
        <end position="423"/>
    </location>
</feature>
<feature type="transmembrane region" description="Helical" evidence="14">
    <location>
        <begin position="177"/>
        <end position="202"/>
    </location>
</feature>
<evidence type="ECO:0000256" key="9">
    <source>
        <dbReference type="ARBA" id="ARBA00023170"/>
    </source>
</evidence>
<dbReference type="GO" id="GO:0043005">
    <property type="term" value="C:neuron projection"/>
    <property type="evidence" value="ECO:0007669"/>
    <property type="project" value="TreeGrafter"/>
</dbReference>
<evidence type="ECO:0000256" key="2">
    <source>
        <dbReference type="ARBA" id="ARBA00010663"/>
    </source>
</evidence>
<dbReference type="STRING" id="6832.A0A553NVY5"/>
<dbReference type="GO" id="GO:0042277">
    <property type="term" value="F:peptide binding"/>
    <property type="evidence" value="ECO:0007669"/>
    <property type="project" value="TreeGrafter"/>
</dbReference>
<evidence type="ECO:0000256" key="6">
    <source>
        <dbReference type="ARBA" id="ARBA00023040"/>
    </source>
</evidence>
<feature type="transmembrane region" description="Helical" evidence="14">
    <location>
        <begin position="128"/>
        <end position="156"/>
    </location>
</feature>
<evidence type="ECO:0000313" key="16">
    <source>
        <dbReference type="EMBL" id="TRY69590.1"/>
    </source>
</evidence>
<evidence type="ECO:0000256" key="10">
    <source>
        <dbReference type="ARBA" id="ARBA00023180"/>
    </source>
</evidence>
<proteinExistence type="inferred from homology"/>
<feature type="region of interest" description="Disordered" evidence="13">
    <location>
        <begin position="476"/>
        <end position="497"/>
    </location>
</feature>
<feature type="transmembrane region" description="Helical" evidence="14">
    <location>
        <begin position="326"/>
        <end position="349"/>
    </location>
</feature>
<evidence type="ECO:0000256" key="4">
    <source>
        <dbReference type="ARBA" id="ARBA00022692"/>
    </source>
</evidence>
<dbReference type="Pfam" id="PF00001">
    <property type="entry name" value="7tm_1"/>
    <property type="match status" value="1"/>
</dbReference>
<reference evidence="16 17" key="1">
    <citation type="journal article" date="2018" name="Nat. Ecol. Evol.">
        <title>Genomic signatures of mitonuclear coevolution across populations of Tigriopus californicus.</title>
        <authorList>
            <person name="Barreto F.S."/>
            <person name="Watson E.T."/>
            <person name="Lima T.G."/>
            <person name="Willett C.S."/>
            <person name="Edmands S."/>
            <person name="Li W."/>
            <person name="Burton R.S."/>
        </authorList>
    </citation>
    <scope>NUCLEOTIDE SEQUENCE [LARGE SCALE GENOMIC DNA]</scope>
    <source>
        <strain evidence="16 17">San Diego</strain>
    </source>
</reference>
<evidence type="ECO:0000256" key="12">
    <source>
        <dbReference type="RuleBase" id="RU000688"/>
    </source>
</evidence>
<evidence type="ECO:0000256" key="11">
    <source>
        <dbReference type="ARBA" id="ARBA00023224"/>
    </source>
</evidence>
<evidence type="ECO:0000256" key="8">
    <source>
        <dbReference type="ARBA" id="ARBA00023157"/>
    </source>
</evidence>
<feature type="transmembrane region" description="Helical" evidence="14">
    <location>
        <begin position="61"/>
        <end position="89"/>
    </location>
</feature>
<comment type="caution">
    <text evidence="16">The sequence shown here is derived from an EMBL/GenBank/DDBJ whole genome shotgun (WGS) entry which is preliminary data.</text>
</comment>
<keyword evidence="11 12" id="KW-0807">Transducer</keyword>
<keyword evidence="4 12" id="KW-0812">Transmembrane</keyword>
<keyword evidence="5 14" id="KW-1133">Transmembrane helix</keyword>
<name>A0A553NVY5_TIGCA</name>
<dbReference type="PANTHER" id="PTHR24229">
    <property type="entry name" value="NEUROPEPTIDES RECEPTOR"/>
    <property type="match status" value="1"/>
</dbReference>
<keyword evidence="10" id="KW-0325">Glycoprotein</keyword>
<keyword evidence="8" id="KW-1015">Disulfide bond</keyword>
<sequence>MDESTNNIASLSTEAMWVDEAFQGRMAFNSSLCEELNISFIIERNLTEECEYLFSNPLPIALMSIIQIFYALVCVVGLCGNTLVIYVVLRYSKMQTVTNLYILNLALADECFLVGIPFLIVTSAKGDWIFGMTMCKIYLTTTSINQFTSSIFLTVMSADRYIAVCHPISSPRYRTSVIARVVSLTAWATSALLMVPVFMYAATITKPLGGQNCNIFWPFDEDETENGAPRSHILNGQTAFTFYSFFLGFALPLLLILVFYILVIIKLKTVGPKNKSKEKKKSHRKVTRLVLTVITVYILCWLPYWITQLALIFTEPGHTQDNVMVAVMLLAGCLSYSNSAMNPVLYAFLSENFKKSFMKACTCATGRDANAALHIENSAFPRKRTLGASANHLERRNRLQSINGSNNHSNRTSQSRDDRRDLNDISTGVTTVTSRSSKSFENHSQVSQATATTAVGVPSSGGSCQPIGSQVISGSTPGPGLLSTNTINGSLAPPKMV</sequence>
<organism evidence="16 17">
    <name type="scientific">Tigriopus californicus</name>
    <name type="common">Marine copepod</name>
    <dbReference type="NCBI Taxonomy" id="6832"/>
    <lineage>
        <taxon>Eukaryota</taxon>
        <taxon>Metazoa</taxon>
        <taxon>Ecdysozoa</taxon>
        <taxon>Arthropoda</taxon>
        <taxon>Crustacea</taxon>
        <taxon>Multicrustacea</taxon>
        <taxon>Hexanauplia</taxon>
        <taxon>Copepoda</taxon>
        <taxon>Harpacticoida</taxon>
        <taxon>Harpacticidae</taxon>
        <taxon>Tigriopus</taxon>
    </lineage>
</organism>
<dbReference type="PRINTS" id="PR00237">
    <property type="entry name" value="GPCRRHODOPSN"/>
</dbReference>
<dbReference type="Gene3D" id="1.20.1070.10">
    <property type="entry name" value="Rhodopsin 7-helix transmembrane proteins"/>
    <property type="match status" value="1"/>
</dbReference>
<dbReference type="AlphaFoldDB" id="A0A553NVY5"/>
<dbReference type="GO" id="GO:0004994">
    <property type="term" value="F:somatostatin receptor activity"/>
    <property type="evidence" value="ECO:0007669"/>
    <property type="project" value="InterPro"/>
</dbReference>
<feature type="compositionally biased region" description="Polar residues" evidence="13">
    <location>
        <begin position="476"/>
        <end position="489"/>
    </location>
</feature>
<dbReference type="FunFam" id="1.20.1070.10:FF:000231">
    <property type="entry name" value="Allatostatin C receptor 1"/>
    <property type="match status" value="1"/>
</dbReference>
<comment type="subcellular location">
    <subcellularLocation>
        <location evidence="1">Cell membrane</location>
        <topology evidence="1">Multi-pass membrane protein</topology>
    </subcellularLocation>
</comment>
<dbReference type="InterPro" id="IPR000586">
    <property type="entry name" value="Somatstn_rcpt"/>
</dbReference>
<feature type="compositionally biased region" description="Low complexity" evidence="13">
    <location>
        <begin position="426"/>
        <end position="439"/>
    </location>
</feature>
<evidence type="ECO:0000256" key="3">
    <source>
        <dbReference type="ARBA" id="ARBA00022475"/>
    </source>
</evidence>
<evidence type="ECO:0000256" key="7">
    <source>
        <dbReference type="ARBA" id="ARBA00023136"/>
    </source>
</evidence>
<evidence type="ECO:0000256" key="1">
    <source>
        <dbReference type="ARBA" id="ARBA00004651"/>
    </source>
</evidence>
<dbReference type="PROSITE" id="PS50262">
    <property type="entry name" value="G_PROTEIN_RECEP_F1_2"/>
    <property type="match status" value="1"/>
</dbReference>
<dbReference type="PRINTS" id="PR00246">
    <property type="entry name" value="SOMATOSTATNR"/>
</dbReference>
<dbReference type="PROSITE" id="PS00237">
    <property type="entry name" value="G_PROTEIN_RECEP_F1_1"/>
    <property type="match status" value="1"/>
</dbReference>
<dbReference type="SUPFAM" id="SSF81321">
    <property type="entry name" value="Family A G protein-coupled receptor-like"/>
    <property type="match status" value="1"/>
</dbReference>
<feature type="compositionally biased region" description="Polar residues" evidence="13">
    <location>
        <begin position="442"/>
        <end position="453"/>
    </location>
</feature>
<keyword evidence="17" id="KW-1185">Reference proteome</keyword>
<evidence type="ECO:0000313" key="17">
    <source>
        <dbReference type="Proteomes" id="UP000318571"/>
    </source>
</evidence>
<dbReference type="PANTHER" id="PTHR24229:SF40">
    <property type="entry name" value="ALLATOSTATIN C RECEPTOR 1-RELATED"/>
    <property type="match status" value="1"/>
</dbReference>
<feature type="region of interest" description="Disordered" evidence="13">
    <location>
        <begin position="396"/>
        <end position="457"/>
    </location>
</feature>
<protein>
    <recommendedName>
        <fullName evidence="15">G-protein coupled receptors family 1 profile domain-containing protein</fullName>
    </recommendedName>
</protein>
<dbReference type="InterPro" id="IPR000276">
    <property type="entry name" value="GPCR_Rhodpsn"/>
</dbReference>
<dbReference type="Proteomes" id="UP000318571">
    <property type="component" value="Chromosome 1"/>
</dbReference>
<dbReference type="InterPro" id="IPR017452">
    <property type="entry name" value="GPCR_Rhodpsn_7TM"/>
</dbReference>
<evidence type="ECO:0000256" key="5">
    <source>
        <dbReference type="ARBA" id="ARBA00022989"/>
    </source>
</evidence>